<dbReference type="GO" id="GO:0005886">
    <property type="term" value="C:plasma membrane"/>
    <property type="evidence" value="ECO:0007669"/>
    <property type="project" value="UniProtKB-SubCell"/>
</dbReference>
<dbReference type="GO" id="GO:0022904">
    <property type="term" value="P:respiratory electron transport chain"/>
    <property type="evidence" value="ECO:0007669"/>
    <property type="project" value="TreeGrafter"/>
</dbReference>
<dbReference type="InterPro" id="IPR050573">
    <property type="entry name" value="SDH/FRD_Iron-Sulfur"/>
</dbReference>
<dbReference type="GO" id="GO:0051538">
    <property type="term" value="F:3 iron, 4 sulfur cluster binding"/>
    <property type="evidence" value="ECO:0007669"/>
    <property type="project" value="UniProtKB-KW"/>
</dbReference>
<evidence type="ECO:0000313" key="27">
    <source>
        <dbReference type="Proteomes" id="UP000505077"/>
    </source>
</evidence>
<evidence type="ECO:0000256" key="12">
    <source>
        <dbReference type="ARBA" id="ARBA00022532"/>
    </source>
</evidence>
<evidence type="ECO:0000256" key="8">
    <source>
        <dbReference type="ARBA" id="ARBA00022448"/>
    </source>
</evidence>
<keyword evidence="8" id="KW-0813">Transport</keyword>
<dbReference type="NCBIfam" id="NF004616">
    <property type="entry name" value="PRK05950.1"/>
    <property type="match status" value="1"/>
</dbReference>
<dbReference type="GO" id="GO:0008177">
    <property type="term" value="F:succinate dehydrogenase (quinone) activity"/>
    <property type="evidence" value="ECO:0007669"/>
    <property type="project" value="UniProtKB-EC"/>
</dbReference>
<dbReference type="GO" id="GO:0009055">
    <property type="term" value="F:electron transfer activity"/>
    <property type="evidence" value="ECO:0007669"/>
    <property type="project" value="InterPro"/>
</dbReference>
<keyword evidence="15" id="KW-0249">Electron transport</keyword>
<dbReference type="GO" id="GO:0051539">
    <property type="term" value="F:4 iron, 4 sulfur cluster binding"/>
    <property type="evidence" value="ECO:0007669"/>
    <property type="project" value="UniProtKB-KW"/>
</dbReference>
<dbReference type="InterPro" id="IPR012675">
    <property type="entry name" value="Beta-grasp_dom_sf"/>
</dbReference>
<comment type="catalytic activity">
    <reaction evidence="24">
        <text>a quinone + succinate = fumarate + a quinol</text>
        <dbReference type="Rhea" id="RHEA:40523"/>
        <dbReference type="ChEBI" id="CHEBI:24646"/>
        <dbReference type="ChEBI" id="CHEBI:29806"/>
        <dbReference type="ChEBI" id="CHEBI:30031"/>
        <dbReference type="ChEBI" id="CHEBI:132124"/>
        <dbReference type="EC" id="1.3.5.1"/>
    </reaction>
</comment>
<dbReference type="GO" id="GO:0006099">
    <property type="term" value="P:tricarboxylic acid cycle"/>
    <property type="evidence" value="ECO:0007669"/>
    <property type="project" value="UniProtKB-KW"/>
</dbReference>
<keyword evidence="17" id="KW-0408">Iron</keyword>
<comment type="cofactor">
    <cofactor evidence="2">
        <name>[4Fe-4S] cluster</name>
        <dbReference type="ChEBI" id="CHEBI:49883"/>
    </cofactor>
</comment>
<evidence type="ECO:0000256" key="7">
    <source>
        <dbReference type="ARBA" id="ARBA00017261"/>
    </source>
</evidence>
<keyword evidence="18" id="KW-0411">Iron-sulfur</keyword>
<proteinExistence type="inferred from homology"/>
<evidence type="ECO:0000256" key="16">
    <source>
        <dbReference type="ARBA" id="ARBA00023002"/>
    </source>
</evidence>
<evidence type="ECO:0000256" key="9">
    <source>
        <dbReference type="ARBA" id="ARBA00022475"/>
    </source>
</evidence>
<evidence type="ECO:0000256" key="2">
    <source>
        <dbReference type="ARBA" id="ARBA00001966"/>
    </source>
</evidence>
<evidence type="ECO:0000256" key="1">
    <source>
        <dbReference type="ARBA" id="ARBA00001927"/>
    </source>
</evidence>
<keyword evidence="19" id="KW-0472">Membrane</keyword>
<evidence type="ECO:0000256" key="24">
    <source>
        <dbReference type="ARBA" id="ARBA00049220"/>
    </source>
</evidence>
<evidence type="ECO:0000256" key="3">
    <source>
        <dbReference type="ARBA" id="ARBA00004413"/>
    </source>
</evidence>
<dbReference type="NCBIfam" id="NF009051">
    <property type="entry name" value="PRK12385.1"/>
    <property type="match status" value="1"/>
</dbReference>
<evidence type="ECO:0000256" key="13">
    <source>
        <dbReference type="ARBA" id="ARBA00022714"/>
    </source>
</evidence>
<dbReference type="InterPro" id="IPR017900">
    <property type="entry name" value="4Fe4S_Fe_S_CS"/>
</dbReference>
<dbReference type="Pfam" id="PF13237">
    <property type="entry name" value="Fer4_10"/>
    <property type="match status" value="1"/>
</dbReference>
<accession>A0A6L2R5H2</accession>
<dbReference type="EMBL" id="BLLL01000005">
    <property type="protein sequence ID" value="GFH62811.1"/>
    <property type="molecule type" value="Genomic_DNA"/>
</dbReference>
<comment type="catalytic activity">
    <reaction evidence="23">
        <text>a menaquinone + succinate = a menaquinol + fumarate</text>
        <dbReference type="Rhea" id="RHEA:27834"/>
        <dbReference type="Rhea" id="RHEA-COMP:9537"/>
        <dbReference type="Rhea" id="RHEA-COMP:9539"/>
        <dbReference type="ChEBI" id="CHEBI:16374"/>
        <dbReference type="ChEBI" id="CHEBI:18151"/>
        <dbReference type="ChEBI" id="CHEBI:29806"/>
        <dbReference type="ChEBI" id="CHEBI:30031"/>
        <dbReference type="EC" id="1.3.5.1"/>
    </reaction>
</comment>
<dbReference type="PANTHER" id="PTHR11921:SF29">
    <property type="entry name" value="SUCCINATE DEHYDROGENASE [UBIQUINONE] IRON-SULFUR SUBUNIT, MITOCHONDRIAL"/>
    <property type="match status" value="1"/>
</dbReference>
<evidence type="ECO:0000256" key="10">
    <source>
        <dbReference type="ARBA" id="ARBA00022485"/>
    </source>
</evidence>
<protein>
    <recommendedName>
        <fullName evidence="7">Fumarate reductase iron-sulfur subunit</fullName>
        <ecNumber evidence="6">1.3.5.1</ecNumber>
    </recommendedName>
    <alternativeName>
        <fullName evidence="21">Quinol-fumarate reductase iron-sulfur subunit</fullName>
    </alternativeName>
</protein>
<keyword evidence="13" id="KW-0001">2Fe-2S</keyword>
<comment type="similarity">
    <text evidence="5">Belongs to the succinate dehydrogenase/fumarate reductase iron-sulfur protein family.</text>
</comment>
<dbReference type="FunFam" id="3.10.20.30:FF:000009">
    <property type="entry name" value="Succinate dehydrogenase iron-sulfur subunit"/>
    <property type="match status" value="1"/>
</dbReference>
<dbReference type="SUPFAM" id="SSF54292">
    <property type="entry name" value="2Fe-2S ferredoxin-like"/>
    <property type="match status" value="1"/>
</dbReference>
<keyword evidence="11" id="KW-0997">Cell inner membrane</keyword>
<reference evidence="26 27" key="1">
    <citation type="journal article" date="2020" name="ISME J.">
        <title>Parallel Reductive Genome Evolution in Desulfovibrio Ectosymbionts Independently Acquired by Trichonympha Protists in the Termite Gut.</title>
        <authorList>
            <person name="Takeuchi M."/>
            <person name="Kuwahara H."/>
            <person name="Murakami T."/>
            <person name="Takahashi K."/>
            <person name="Kajitani R."/>
            <person name="Toyoda A."/>
            <person name="Itoh T."/>
            <person name="Ohkuma M."/>
            <person name="Hongoh Y."/>
        </authorList>
    </citation>
    <scope>NUCLEOTIDE SEQUENCE [LARGE SCALE GENOMIC DNA]</scope>
    <source>
        <strain evidence="26">ZnDsv-02</strain>
    </source>
</reference>
<dbReference type="InterPro" id="IPR036010">
    <property type="entry name" value="2Fe-2S_ferredoxin-like_sf"/>
</dbReference>
<evidence type="ECO:0000256" key="19">
    <source>
        <dbReference type="ARBA" id="ARBA00023136"/>
    </source>
</evidence>
<dbReference type="InterPro" id="IPR006058">
    <property type="entry name" value="2Fe2S_fd_BS"/>
</dbReference>
<dbReference type="Proteomes" id="UP000505077">
    <property type="component" value="Unassembled WGS sequence"/>
</dbReference>
<name>A0A6L2R5H2_9BACT</name>
<organism evidence="26 27">
    <name type="scientific">Candidatus Desulfovibrio kirbyi</name>
    <dbReference type="NCBI Taxonomy" id="2696086"/>
    <lineage>
        <taxon>Bacteria</taxon>
        <taxon>Pseudomonadati</taxon>
        <taxon>Thermodesulfobacteriota</taxon>
        <taxon>Desulfovibrionia</taxon>
        <taxon>Desulfovibrionales</taxon>
        <taxon>Desulfovibrionaceae</taxon>
        <taxon>Desulfovibrio</taxon>
    </lineage>
</organism>
<evidence type="ECO:0000256" key="14">
    <source>
        <dbReference type="ARBA" id="ARBA00022723"/>
    </source>
</evidence>
<evidence type="ECO:0000256" key="22">
    <source>
        <dbReference type="ARBA" id="ARBA00034078"/>
    </source>
</evidence>
<evidence type="ECO:0000256" key="6">
    <source>
        <dbReference type="ARBA" id="ARBA00012792"/>
    </source>
</evidence>
<evidence type="ECO:0000256" key="18">
    <source>
        <dbReference type="ARBA" id="ARBA00023014"/>
    </source>
</evidence>
<dbReference type="PROSITE" id="PS51379">
    <property type="entry name" value="4FE4S_FER_2"/>
    <property type="match status" value="1"/>
</dbReference>
<dbReference type="InterPro" id="IPR025192">
    <property type="entry name" value="Succ_DH/fum_Rdtase_N"/>
</dbReference>
<evidence type="ECO:0000256" key="17">
    <source>
        <dbReference type="ARBA" id="ARBA00023004"/>
    </source>
</evidence>
<dbReference type="FunFam" id="1.10.1060.10:FF:000002">
    <property type="entry name" value="Succinate dehydrogenase iron-sulfur subunit"/>
    <property type="match status" value="1"/>
</dbReference>
<dbReference type="Pfam" id="PF13085">
    <property type="entry name" value="Fer2_3"/>
    <property type="match status" value="1"/>
</dbReference>
<dbReference type="InterPro" id="IPR004489">
    <property type="entry name" value="Succ_DH/fum_Rdtase_Fe-S"/>
</dbReference>
<dbReference type="Gene3D" id="3.10.20.30">
    <property type="match status" value="1"/>
</dbReference>
<keyword evidence="12" id="KW-0816">Tricarboxylic acid cycle</keyword>
<evidence type="ECO:0000256" key="11">
    <source>
        <dbReference type="ARBA" id="ARBA00022519"/>
    </source>
</evidence>
<keyword evidence="9" id="KW-1003">Cell membrane</keyword>
<dbReference type="AlphaFoldDB" id="A0A6L2R5H2"/>
<evidence type="ECO:0000313" key="26">
    <source>
        <dbReference type="EMBL" id="GFH62811.1"/>
    </source>
</evidence>
<comment type="subcellular location">
    <subcellularLocation>
        <location evidence="4">Cell inner membrane</location>
        <topology evidence="4">Peripheral membrane protein</topology>
    </subcellularLocation>
    <subcellularLocation>
        <location evidence="3">Cell membrane</location>
        <topology evidence="3">Peripheral membrane protein</topology>
        <orientation evidence="3">Cytoplasmic side</orientation>
    </subcellularLocation>
</comment>
<gene>
    <name evidence="26" type="primary">frdB</name>
    <name evidence="26" type="ORF">ZNDK_0582</name>
</gene>
<dbReference type="InterPro" id="IPR017896">
    <property type="entry name" value="4Fe4S_Fe-S-bd"/>
</dbReference>
<keyword evidence="20" id="KW-0003">3Fe-4S</keyword>
<dbReference type="EC" id="1.3.5.1" evidence="6"/>
<evidence type="ECO:0000256" key="15">
    <source>
        <dbReference type="ARBA" id="ARBA00022982"/>
    </source>
</evidence>
<dbReference type="SUPFAM" id="SSF46548">
    <property type="entry name" value="alpha-helical ferredoxin"/>
    <property type="match status" value="1"/>
</dbReference>
<keyword evidence="10" id="KW-0004">4Fe-4S</keyword>
<evidence type="ECO:0000259" key="25">
    <source>
        <dbReference type="PROSITE" id="PS51379"/>
    </source>
</evidence>
<dbReference type="GO" id="GO:0051537">
    <property type="term" value="F:2 iron, 2 sulfur cluster binding"/>
    <property type="evidence" value="ECO:0007669"/>
    <property type="project" value="UniProtKB-KW"/>
</dbReference>
<evidence type="ECO:0000256" key="4">
    <source>
        <dbReference type="ARBA" id="ARBA00004417"/>
    </source>
</evidence>
<comment type="cofactor">
    <cofactor evidence="22">
        <name>[2Fe-2S] cluster</name>
        <dbReference type="ChEBI" id="CHEBI:190135"/>
    </cofactor>
</comment>
<dbReference type="InterPro" id="IPR009051">
    <property type="entry name" value="Helical_ferredxn"/>
</dbReference>
<dbReference type="PROSITE" id="PS00198">
    <property type="entry name" value="4FE4S_FER_1"/>
    <property type="match status" value="1"/>
</dbReference>
<sequence length="249" mass="27519">MKTLKMAIARYNPEVDDKPRFEDFHVPYDNQTSLLDALAYIKDALAPDLTYRSSCRMAICGSCGMMADGIPKLACKTFLRDYAGAGKVTLEALGNFPIERDLVVDLTHFLECIEALKPYLIGNTRTPADGANRQTPEQIAKFHQFTHCINCALCYAACPQFGLNPAFAGPGSISLAYRYNLDSRDNGKQERMPMLNGPEGVWNCTFVGVCSEVCPKNVDPAAAIQQCKVESALDFARSVINCQKEKEVR</sequence>
<dbReference type="Gene3D" id="1.10.1060.10">
    <property type="entry name" value="Alpha-helical ferredoxin"/>
    <property type="match status" value="1"/>
</dbReference>
<evidence type="ECO:0000256" key="20">
    <source>
        <dbReference type="ARBA" id="ARBA00023291"/>
    </source>
</evidence>
<feature type="domain" description="4Fe-4S ferredoxin-type" evidence="25">
    <location>
        <begin position="138"/>
        <end position="168"/>
    </location>
</feature>
<dbReference type="NCBIfam" id="TIGR00384">
    <property type="entry name" value="dhsB"/>
    <property type="match status" value="1"/>
</dbReference>
<evidence type="ECO:0000256" key="23">
    <source>
        <dbReference type="ARBA" id="ARBA00034412"/>
    </source>
</evidence>
<dbReference type="GO" id="GO:0046872">
    <property type="term" value="F:metal ion binding"/>
    <property type="evidence" value="ECO:0007669"/>
    <property type="project" value="UniProtKB-KW"/>
</dbReference>
<dbReference type="PANTHER" id="PTHR11921">
    <property type="entry name" value="SUCCINATE DEHYDROGENASE IRON-SULFUR PROTEIN"/>
    <property type="match status" value="1"/>
</dbReference>
<keyword evidence="14" id="KW-0479">Metal-binding</keyword>
<dbReference type="PROSITE" id="PS00197">
    <property type="entry name" value="2FE2S_FER_1"/>
    <property type="match status" value="1"/>
</dbReference>
<evidence type="ECO:0000256" key="5">
    <source>
        <dbReference type="ARBA" id="ARBA00009433"/>
    </source>
</evidence>
<comment type="caution">
    <text evidence="26">The sequence shown here is derived from an EMBL/GenBank/DDBJ whole genome shotgun (WGS) entry which is preliminary data.</text>
</comment>
<evidence type="ECO:0000256" key="21">
    <source>
        <dbReference type="ARBA" id="ARBA00029732"/>
    </source>
</evidence>
<comment type="cofactor">
    <cofactor evidence="1">
        <name>[3Fe-4S] cluster</name>
        <dbReference type="ChEBI" id="CHEBI:21137"/>
    </cofactor>
</comment>
<keyword evidence="16" id="KW-0560">Oxidoreductase</keyword>